<gene>
    <name evidence="1" type="ORF">DUNSADRAFT_18412</name>
</gene>
<sequence length="92" mass="10531">LQSVLGHRSLVWVRGCKVCWVKGCEGCWVRGCKVCWVKGCKVCCRAVGAGMRHACVVDYKQCCVIGCKERLLRCWRQHEAHLRVWGKPNKEL</sequence>
<organism evidence="1 2">
    <name type="scientific">Dunaliella salina</name>
    <name type="common">Green alga</name>
    <name type="synonym">Protococcus salinus</name>
    <dbReference type="NCBI Taxonomy" id="3046"/>
    <lineage>
        <taxon>Eukaryota</taxon>
        <taxon>Viridiplantae</taxon>
        <taxon>Chlorophyta</taxon>
        <taxon>core chlorophytes</taxon>
        <taxon>Chlorophyceae</taxon>
        <taxon>CS clade</taxon>
        <taxon>Chlamydomonadales</taxon>
        <taxon>Dunaliellaceae</taxon>
        <taxon>Dunaliella</taxon>
    </lineage>
</organism>
<evidence type="ECO:0000313" key="2">
    <source>
        <dbReference type="Proteomes" id="UP000815325"/>
    </source>
</evidence>
<comment type="caution">
    <text evidence="1">The sequence shown here is derived from an EMBL/GenBank/DDBJ whole genome shotgun (WGS) entry which is preliminary data.</text>
</comment>
<proteinExistence type="predicted"/>
<name>A0ABQ7GZ54_DUNSA</name>
<protein>
    <submittedName>
        <fullName evidence="1">Uncharacterized protein</fullName>
    </submittedName>
</protein>
<accession>A0ABQ7GZ54</accession>
<keyword evidence="2" id="KW-1185">Reference proteome</keyword>
<dbReference type="EMBL" id="MU069530">
    <property type="protein sequence ID" value="KAF5839869.1"/>
    <property type="molecule type" value="Genomic_DNA"/>
</dbReference>
<evidence type="ECO:0000313" key="1">
    <source>
        <dbReference type="EMBL" id="KAF5839869.1"/>
    </source>
</evidence>
<dbReference type="Proteomes" id="UP000815325">
    <property type="component" value="Unassembled WGS sequence"/>
</dbReference>
<reference evidence="1" key="1">
    <citation type="submission" date="2017-08" db="EMBL/GenBank/DDBJ databases">
        <authorList>
            <person name="Polle J.E."/>
            <person name="Barry K."/>
            <person name="Cushman J."/>
            <person name="Schmutz J."/>
            <person name="Tran D."/>
            <person name="Hathwaick L.T."/>
            <person name="Yim W.C."/>
            <person name="Jenkins J."/>
            <person name="Mckie-Krisberg Z.M."/>
            <person name="Prochnik S."/>
            <person name="Lindquist E."/>
            <person name="Dockter R.B."/>
            <person name="Adam C."/>
            <person name="Molina H."/>
            <person name="Bunkerborg J."/>
            <person name="Jin E."/>
            <person name="Buchheim M."/>
            <person name="Magnuson J."/>
        </authorList>
    </citation>
    <scope>NUCLEOTIDE SEQUENCE</scope>
    <source>
        <strain evidence="1">CCAP 19/18</strain>
    </source>
</reference>
<feature type="non-terminal residue" evidence="1">
    <location>
        <position position="1"/>
    </location>
</feature>